<keyword evidence="2" id="KW-1185">Reference proteome</keyword>
<evidence type="ECO:0000313" key="1">
    <source>
        <dbReference type="EMBL" id="GGH14513.1"/>
    </source>
</evidence>
<dbReference type="AlphaFoldDB" id="A0A917I4U1"/>
<name>A0A917I4U1_9HYPH</name>
<comment type="caution">
    <text evidence="1">The sequence shown here is derived from an EMBL/GenBank/DDBJ whole genome shotgun (WGS) entry which is preliminary data.</text>
</comment>
<reference evidence="1" key="2">
    <citation type="submission" date="2020-09" db="EMBL/GenBank/DDBJ databases">
        <authorList>
            <person name="Sun Q."/>
            <person name="Zhou Y."/>
        </authorList>
    </citation>
    <scope>NUCLEOTIDE SEQUENCE</scope>
    <source>
        <strain evidence="1">CGMCC 1.12214</strain>
    </source>
</reference>
<dbReference type="Proteomes" id="UP000603912">
    <property type="component" value="Unassembled WGS sequence"/>
</dbReference>
<accession>A0A917I4U1</accession>
<gene>
    <name evidence="1" type="ORF">GCM10007036_13880</name>
</gene>
<organism evidence="1 2">
    <name type="scientific">Alsobacter metallidurans</name>
    <dbReference type="NCBI Taxonomy" id="340221"/>
    <lineage>
        <taxon>Bacteria</taxon>
        <taxon>Pseudomonadati</taxon>
        <taxon>Pseudomonadota</taxon>
        <taxon>Alphaproteobacteria</taxon>
        <taxon>Hyphomicrobiales</taxon>
        <taxon>Alsobacteraceae</taxon>
        <taxon>Alsobacter</taxon>
    </lineage>
</organism>
<proteinExistence type="predicted"/>
<reference evidence="1" key="1">
    <citation type="journal article" date="2014" name="Int. J. Syst. Evol. Microbiol.">
        <title>Complete genome sequence of Corynebacterium casei LMG S-19264T (=DSM 44701T), isolated from a smear-ripened cheese.</title>
        <authorList>
            <consortium name="US DOE Joint Genome Institute (JGI-PGF)"/>
            <person name="Walter F."/>
            <person name="Albersmeier A."/>
            <person name="Kalinowski J."/>
            <person name="Ruckert C."/>
        </authorList>
    </citation>
    <scope>NUCLEOTIDE SEQUENCE</scope>
    <source>
        <strain evidence="1">CGMCC 1.12214</strain>
    </source>
</reference>
<evidence type="ECO:0000313" key="2">
    <source>
        <dbReference type="Proteomes" id="UP000603912"/>
    </source>
</evidence>
<sequence length="74" mass="7944">MGAFAVLPQHGEELHLVGDALAALADVPEVAHGSRSLTKGARAAISRNMAKQKRRAMPIFIMPPYPHSAAAAWW</sequence>
<dbReference type="EMBL" id="BMES01000001">
    <property type="protein sequence ID" value="GGH14513.1"/>
    <property type="molecule type" value="Genomic_DNA"/>
</dbReference>
<protein>
    <submittedName>
        <fullName evidence="1">Uncharacterized protein</fullName>
    </submittedName>
</protein>